<evidence type="ECO:0000256" key="11">
    <source>
        <dbReference type="ARBA" id="ARBA00022676"/>
    </source>
</evidence>
<dbReference type="InterPro" id="IPR003961">
    <property type="entry name" value="FN3_dom"/>
</dbReference>
<evidence type="ECO:0000256" key="21">
    <source>
        <dbReference type="ARBA" id="ARBA00023268"/>
    </source>
</evidence>
<dbReference type="GO" id="GO:0008360">
    <property type="term" value="P:regulation of cell shape"/>
    <property type="evidence" value="ECO:0007669"/>
    <property type="project" value="UniProtKB-KW"/>
</dbReference>
<comment type="pathway">
    <text evidence="3">Cell wall biogenesis; peptidoglycan biosynthesis.</text>
</comment>
<dbReference type="UniPathway" id="UPA00219"/>
<dbReference type="InterPro" id="IPR013783">
    <property type="entry name" value="Ig-like_fold"/>
</dbReference>
<dbReference type="InterPro" id="IPR001460">
    <property type="entry name" value="PCN-bd_Tpept"/>
</dbReference>
<evidence type="ECO:0000256" key="13">
    <source>
        <dbReference type="ARBA" id="ARBA00022692"/>
    </source>
</evidence>
<evidence type="ECO:0000256" key="4">
    <source>
        <dbReference type="ARBA" id="ARBA00007090"/>
    </source>
</evidence>
<keyword evidence="15" id="KW-0133">Cell shape</keyword>
<organism evidence="29 30">
    <name type="scientific">Neomoorella humiferrea</name>
    <dbReference type="NCBI Taxonomy" id="676965"/>
    <lineage>
        <taxon>Bacteria</taxon>
        <taxon>Bacillati</taxon>
        <taxon>Bacillota</taxon>
        <taxon>Clostridia</taxon>
        <taxon>Neomoorellales</taxon>
        <taxon>Neomoorellaceae</taxon>
        <taxon>Neomoorella</taxon>
    </lineage>
</organism>
<dbReference type="GO" id="GO:0008955">
    <property type="term" value="F:peptidoglycan glycosyltransferase activity"/>
    <property type="evidence" value="ECO:0007669"/>
    <property type="project" value="UniProtKB-EC"/>
</dbReference>
<keyword evidence="9" id="KW-0121">Carboxypeptidase</keyword>
<keyword evidence="8" id="KW-1003">Cell membrane</keyword>
<reference evidence="29 30" key="1">
    <citation type="submission" date="2018-03" db="EMBL/GenBank/DDBJ databases">
        <title>Genome sequence of Moorella humiferrea DSM 23265.</title>
        <authorList>
            <person name="Poehlein A."/>
            <person name="Daniel R."/>
        </authorList>
    </citation>
    <scope>NUCLEOTIDE SEQUENCE [LARGE SCALE GENOMIC DNA]</scope>
    <source>
        <strain evidence="29 30">DSM 23265</strain>
    </source>
</reference>
<dbReference type="Pfam" id="PF00905">
    <property type="entry name" value="Transpeptidase"/>
    <property type="match status" value="1"/>
</dbReference>
<dbReference type="OrthoDB" id="9766909at2"/>
<dbReference type="SUPFAM" id="SSF49265">
    <property type="entry name" value="Fibronectin type III"/>
    <property type="match status" value="1"/>
</dbReference>
<protein>
    <recommendedName>
        <fullName evidence="7">Penicillin-binding protein 1A</fullName>
        <ecNumber evidence="24">2.4.99.28</ecNumber>
        <ecNumber evidence="6">3.4.16.4</ecNumber>
    </recommendedName>
</protein>
<dbReference type="NCBIfam" id="TIGR02074">
    <property type="entry name" value="PBP_1a_fam"/>
    <property type="match status" value="1"/>
</dbReference>
<dbReference type="EC" id="2.4.99.28" evidence="24"/>
<dbReference type="FunFam" id="1.10.3810.10:FF:000001">
    <property type="entry name" value="Penicillin-binding protein 1A"/>
    <property type="match status" value="1"/>
</dbReference>
<dbReference type="GO" id="GO:0046677">
    <property type="term" value="P:response to antibiotic"/>
    <property type="evidence" value="ECO:0007669"/>
    <property type="project" value="UniProtKB-KW"/>
</dbReference>
<dbReference type="GO" id="GO:0006508">
    <property type="term" value="P:proteolysis"/>
    <property type="evidence" value="ECO:0007669"/>
    <property type="project" value="UniProtKB-KW"/>
</dbReference>
<evidence type="ECO:0000256" key="19">
    <source>
        <dbReference type="ARBA" id="ARBA00023136"/>
    </source>
</evidence>
<dbReference type="PANTHER" id="PTHR32282:SF11">
    <property type="entry name" value="PENICILLIN-BINDING PROTEIN 1B"/>
    <property type="match status" value="1"/>
</dbReference>
<dbReference type="GO" id="GO:0009252">
    <property type="term" value="P:peptidoglycan biosynthetic process"/>
    <property type="evidence" value="ECO:0007669"/>
    <property type="project" value="UniProtKB-UniPathway"/>
</dbReference>
<dbReference type="GO" id="GO:0005886">
    <property type="term" value="C:plasma membrane"/>
    <property type="evidence" value="ECO:0007669"/>
    <property type="project" value="UniProtKB-SubCell"/>
</dbReference>
<comment type="catalytic activity">
    <reaction evidence="23">
        <text>Preferential cleavage: (Ac)2-L-Lys-D-Ala-|-D-Ala. Also transpeptidation of peptidyl-alanyl moieties that are N-acyl substituents of D-alanine.</text>
        <dbReference type="EC" id="3.4.16.4"/>
    </reaction>
</comment>
<proteinExistence type="inferred from homology"/>
<comment type="subcellular location">
    <subcellularLocation>
        <location evidence="2">Cell membrane</location>
        <topology evidence="2">Single-pass type II membrane protein</topology>
    </subcellularLocation>
</comment>
<name>A0A2T0AY35_9FIRM</name>
<dbReference type="InterPro" id="IPR012338">
    <property type="entry name" value="Beta-lactam/transpept-like"/>
</dbReference>
<evidence type="ECO:0000256" key="12">
    <source>
        <dbReference type="ARBA" id="ARBA00022679"/>
    </source>
</evidence>
<comment type="similarity">
    <text evidence="4">In the C-terminal section; belongs to the transpeptidase family.</text>
</comment>
<dbReference type="PROSITE" id="PS50853">
    <property type="entry name" value="FN3"/>
    <property type="match status" value="1"/>
</dbReference>
<dbReference type="GO" id="GO:0008658">
    <property type="term" value="F:penicillin binding"/>
    <property type="evidence" value="ECO:0007669"/>
    <property type="project" value="InterPro"/>
</dbReference>
<keyword evidence="14" id="KW-0378">Hydrolase</keyword>
<dbReference type="Gene3D" id="3.40.710.10">
    <property type="entry name" value="DD-peptidase/beta-lactamase superfamily"/>
    <property type="match status" value="1"/>
</dbReference>
<evidence type="ECO:0000256" key="7">
    <source>
        <dbReference type="ARBA" id="ARBA00018638"/>
    </source>
</evidence>
<evidence type="ECO:0000256" key="26">
    <source>
        <dbReference type="ARBA" id="ARBA00060592"/>
    </source>
</evidence>
<keyword evidence="22" id="KW-0961">Cell wall biogenesis/degradation</keyword>
<dbReference type="InterPro" id="IPR036116">
    <property type="entry name" value="FN3_sf"/>
</dbReference>
<evidence type="ECO:0000256" key="5">
    <source>
        <dbReference type="ARBA" id="ARBA00007739"/>
    </source>
</evidence>
<evidence type="ECO:0000256" key="2">
    <source>
        <dbReference type="ARBA" id="ARBA00004401"/>
    </source>
</evidence>
<accession>A0A2T0AY35</accession>
<keyword evidence="20" id="KW-0046">Antibiotic resistance</keyword>
<dbReference type="SUPFAM" id="SSF56601">
    <property type="entry name" value="beta-lactamase/transpeptidase-like"/>
    <property type="match status" value="1"/>
</dbReference>
<feature type="domain" description="Fibronectin type-III" evidence="28">
    <location>
        <begin position="817"/>
        <end position="906"/>
    </location>
</feature>
<evidence type="ECO:0000256" key="1">
    <source>
        <dbReference type="ARBA" id="ARBA00002624"/>
    </source>
</evidence>
<evidence type="ECO:0000259" key="28">
    <source>
        <dbReference type="PROSITE" id="PS50853"/>
    </source>
</evidence>
<dbReference type="InterPro" id="IPR050396">
    <property type="entry name" value="Glycosyltr_51/Transpeptidase"/>
</dbReference>
<dbReference type="GO" id="GO:0009002">
    <property type="term" value="F:serine-type D-Ala-D-Ala carboxypeptidase activity"/>
    <property type="evidence" value="ECO:0007669"/>
    <property type="project" value="UniProtKB-EC"/>
</dbReference>
<dbReference type="CDD" id="cd00063">
    <property type="entry name" value="FN3"/>
    <property type="match status" value="1"/>
</dbReference>
<dbReference type="Pfam" id="PF00912">
    <property type="entry name" value="Transgly"/>
    <property type="match status" value="1"/>
</dbReference>
<evidence type="ECO:0000256" key="17">
    <source>
        <dbReference type="ARBA" id="ARBA00022984"/>
    </source>
</evidence>
<sequence length="906" mass="99861">MTSPKKRKRKLNVFRVFLLIFLVLAVTLAGAGVGFAIGIIRTMPDWQPDKLQLAMTTFIYDKNGQLVEELHGEQNRIVVPLEKIPKDLQNAVVAIEDARFYQHHGIDLKAIFRALWINLRSGGIREGGSTITQQLAKNAFIENPERTLRRKIQEAIMAIELERMYTKEEILENYLNIVYLGPGTYGVEAASRLYFGKSVSDLNLAEAAMLAGIIQSPANYDPRHHEEAAKTRQEQVLDNMVKYGYITPEQAEKAKAEKLEYHEAPQTKTEKYPYFIDAVIDEAGRLLESQGIDAAELFRGGLKIYTTLDPKIQTEIEKVYADKNNFPAGSPDRQIESAMVVLDPHTGEVRGLVGGRDYTTKRGFNRAIQAARQPGSTIKPLVVYGPALEKGYPPAFVIDDVPVSFPGASKPFTPVNYDGRYRGLISMREAIRWSVNIPAVKMLNTIGIETGYEFGRRLGLPLKPEDKNLSLALGGLTTGVSPLQMAGAYGAFANQGIYIAPHFVTRITDRNDRDLIVNKPQRQEVMSEQVAYLMTDMLETVVRSGTGTNAQIGRPAAGKTGTTSLPDTPEYRGLKGEKDAWFVGYTPELVAAVWMGYDQTDPKHYLKNVAGGGYPALIWKKVISAALKDQPVQDFPRPAGIIYADVDAKSGLLPSELTPKEFIVKEIFTQNMLPTKVSDVWVQAQVCVTTGQLASPNCPDVKTGVFLKRPDNYSGSIKPEDAYLEAPTVVCTLHGGAGNGKQGLVSICTDPRHGAELFLANIPKKGEEGGCPPQYVKQVELPPEKIPTRYCNLPDHQLTKKTSGSANEETGPPAPSLTARLEVGPNVSEPKVVLQWEFPAGEGYLFSIERSSQGTGRRSLAIVRDTTYTDTGVKPGFTYRYRVIALDEKSNLSTPSNEVTIAIPKK</sequence>
<keyword evidence="10" id="KW-0645">Protease</keyword>
<dbReference type="Proteomes" id="UP000238415">
    <property type="component" value="Unassembled WGS sequence"/>
</dbReference>
<evidence type="ECO:0000256" key="16">
    <source>
        <dbReference type="ARBA" id="ARBA00022968"/>
    </source>
</evidence>
<comment type="pathway">
    <text evidence="26">Glycan biosynthesis.</text>
</comment>
<evidence type="ECO:0000256" key="14">
    <source>
        <dbReference type="ARBA" id="ARBA00022801"/>
    </source>
</evidence>
<evidence type="ECO:0000256" key="18">
    <source>
        <dbReference type="ARBA" id="ARBA00022989"/>
    </source>
</evidence>
<keyword evidence="11" id="KW-0328">Glycosyltransferase</keyword>
<evidence type="ECO:0000256" key="20">
    <source>
        <dbReference type="ARBA" id="ARBA00023251"/>
    </source>
</evidence>
<dbReference type="EMBL" id="PVXM01000003">
    <property type="protein sequence ID" value="PRR75802.1"/>
    <property type="molecule type" value="Genomic_DNA"/>
</dbReference>
<dbReference type="SUPFAM" id="SSF53955">
    <property type="entry name" value="Lysozyme-like"/>
    <property type="match status" value="1"/>
</dbReference>
<keyword evidence="21" id="KW-0511">Multifunctional enzyme</keyword>
<evidence type="ECO:0000256" key="22">
    <source>
        <dbReference type="ARBA" id="ARBA00023316"/>
    </source>
</evidence>
<comment type="catalytic activity">
    <reaction evidence="25">
        <text>[GlcNAc-(1-&gt;4)-Mur2Ac(oyl-L-Ala-gamma-D-Glu-L-Lys-D-Ala-D-Ala)](n)-di-trans,octa-cis-undecaprenyl diphosphate + beta-D-GlcNAc-(1-&gt;4)-Mur2Ac(oyl-L-Ala-gamma-D-Glu-L-Lys-D-Ala-D-Ala)-di-trans,octa-cis-undecaprenyl diphosphate = [GlcNAc-(1-&gt;4)-Mur2Ac(oyl-L-Ala-gamma-D-Glu-L-Lys-D-Ala-D-Ala)](n+1)-di-trans,octa-cis-undecaprenyl diphosphate + di-trans,octa-cis-undecaprenyl diphosphate + H(+)</text>
        <dbReference type="Rhea" id="RHEA:23708"/>
        <dbReference type="Rhea" id="RHEA-COMP:9602"/>
        <dbReference type="Rhea" id="RHEA-COMP:9603"/>
        <dbReference type="ChEBI" id="CHEBI:15378"/>
        <dbReference type="ChEBI" id="CHEBI:58405"/>
        <dbReference type="ChEBI" id="CHEBI:60033"/>
        <dbReference type="ChEBI" id="CHEBI:78435"/>
        <dbReference type="EC" id="2.4.99.28"/>
    </reaction>
</comment>
<evidence type="ECO:0000256" key="23">
    <source>
        <dbReference type="ARBA" id="ARBA00034000"/>
    </source>
</evidence>
<evidence type="ECO:0000256" key="3">
    <source>
        <dbReference type="ARBA" id="ARBA00004752"/>
    </source>
</evidence>
<dbReference type="AlphaFoldDB" id="A0A2T0AY35"/>
<feature type="region of interest" description="Disordered" evidence="27">
    <location>
        <begin position="796"/>
        <end position="819"/>
    </location>
</feature>
<keyword evidence="13" id="KW-0812">Transmembrane</keyword>
<evidence type="ECO:0000313" key="29">
    <source>
        <dbReference type="EMBL" id="PRR75802.1"/>
    </source>
</evidence>
<keyword evidence="12" id="KW-0808">Transferase</keyword>
<dbReference type="InterPro" id="IPR023346">
    <property type="entry name" value="Lysozyme-like_dom_sf"/>
</dbReference>
<dbReference type="GO" id="GO:0071555">
    <property type="term" value="P:cell wall organization"/>
    <property type="evidence" value="ECO:0007669"/>
    <property type="project" value="UniProtKB-KW"/>
</dbReference>
<comment type="function">
    <text evidence="1">Cell wall formation. Synthesis of cross-linked peptidoglycan from the lipid intermediates. The enzyme has a penicillin-insensitive transglycosylase N-terminal domain (formation of linear glycan strands) and a penicillin-sensitive transpeptidase C-terminal domain (cross-linking of the peptide subunits).</text>
</comment>
<keyword evidence="30" id="KW-1185">Reference proteome</keyword>
<keyword evidence="18" id="KW-1133">Transmembrane helix</keyword>
<evidence type="ECO:0000256" key="15">
    <source>
        <dbReference type="ARBA" id="ARBA00022960"/>
    </source>
</evidence>
<dbReference type="InterPro" id="IPR036950">
    <property type="entry name" value="PBP_transglycosylase"/>
</dbReference>
<keyword evidence="17" id="KW-0573">Peptidoglycan synthesis</keyword>
<dbReference type="Gene3D" id="2.60.40.10">
    <property type="entry name" value="Immunoglobulins"/>
    <property type="match status" value="1"/>
</dbReference>
<dbReference type="RefSeq" id="WP_106004225.1">
    <property type="nucleotide sequence ID" value="NZ_CP136419.1"/>
</dbReference>
<evidence type="ECO:0000256" key="24">
    <source>
        <dbReference type="ARBA" id="ARBA00044770"/>
    </source>
</evidence>
<dbReference type="EC" id="3.4.16.4" evidence="6"/>
<comment type="similarity">
    <text evidence="5">In the N-terminal section; belongs to the glycosyltransferase 51 family.</text>
</comment>
<dbReference type="PANTHER" id="PTHR32282">
    <property type="entry name" value="BINDING PROTEIN TRANSPEPTIDASE, PUTATIVE-RELATED"/>
    <property type="match status" value="1"/>
</dbReference>
<comment type="caution">
    <text evidence="29">The sequence shown here is derived from an EMBL/GenBank/DDBJ whole genome shotgun (WGS) entry which is preliminary data.</text>
</comment>
<evidence type="ECO:0000256" key="9">
    <source>
        <dbReference type="ARBA" id="ARBA00022645"/>
    </source>
</evidence>
<evidence type="ECO:0000256" key="8">
    <source>
        <dbReference type="ARBA" id="ARBA00022475"/>
    </source>
</evidence>
<evidence type="ECO:0000256" key="27">
    <source>
        <dbReference type="SAM" id="MobiDB-lite"/>
    </source>
</evidence>
<evidence type="ECO:0000256" key="6">
    <source>
        <dbReference type="ARBA" id="ARBA00012448"/>
    </source>
</evidence>
<evidence type="ECO:0000256" key="25">
    <source>
        <dbReference type="ARBA" id="ARBA00049902"/>
    </source>
</evidence>
<dbReference type="Gene3D" id="1.10.3810.10">
    <property type="entry name" value="Biosynthetic peptidoglycan transglycosylase-like"/>
    <property type="match status" value="1"/>
</dbReference>
<dbReference type="InterPro" id="IPR001264">
    <property type="entry name" value="Glyco_trans_51"/>
</dbReference>
<keyword evidence="16" id="KW-0735">Signal-anchor</keyword>
<dbReference type="GO" id="GO:0030288">
    <property type="term" value="C:outer membrane-bounded periplasmic space"/>
    <property type="evidence" value="ECO:0007669"/>
    <property type="project" value="TreeGrafter"/>
</dbReference>
<evidence type="ECO:0000313" key="30">
    <source>
        <dbReference type="Proteomes" id="UP000238415"/>
    </source>
</evidence>
<keyword evidence="19" id="KW-0472">Membrane</keyword>
<gene>
    <name evidence="29" type="primary">pbpF</name>
    <name evidence="29" type="ORF">MOHU_01830</name>
</gene>
<evidence type="ECO:0000256" key="10">
    <source>
        <dbReference type="ARBA" id="ARBA00022670"/>
    </source>
</evidence>